<dbReference type="KEGG" id="ocg:OCA5_c30810"/>
<dbReference type="InterPro" id="IPR010131">
    <property type="entry name" value="MdtP/NodT-like"/>
</dbReference>
<accession>F8BZH6</accession>
<keyword evidence="4" id="KW-1185">Reference proteome</keyword>
<comment type="similarity">
    <text evidence="1">Belongs to the outer membrane factor (OMF) (TC 1.B.17) family.</text>
</comment>
<proteinExistence type="inferred from homology"/>
<evidence type="ECO:0000256" key="2">
    <source>
        <dbReference type="SAM" id="SignalP"/>
    </source>
</evidence>
<dbReference type="eggNOG" id="COG1538">
    <property type="taxonomic scope" value="Bacteria"/>
</dbReference>
<sequence length="424" mass="45913">MPRPLLIIIRMIAIVLMTPAQAQQATTLSIDALAKTVIANNPERRFYMEQINLAGIERDASNRLPDPEMSVEFGERRTTDVVTGAPTGSGPAYGISIMQPIDFAGRGALRQAIAGHQIALARIGLAQFDSTLASRARLLGYTLFVAQQKSAAARDVAARMRALAKVIAQRETAGPTSVLDTAILEASAITSERNAAAADVKASAVVYELNQLRNSPLGARIRINRPDITLPGLLSADRMAQEVDANNFELQSLRAQSRQQGLRIDLARRSRAPNVAVGPYYNQAKSDIRETNFGVRLSTTLPLWNSQAAGVAQEQGRQSQADAALLAARRRIKRQVFEQAALYETGRKTLAGWATSTPDALQAAAKAADDNFRSGAIPIATYVEMQRQYLDALSAFLDTKLETFEASLQLRVLNGGRSFGGKIQ</sequence>
<dbReference type="PANTHER" id="PTHR30203:SF24">
    <property type="entry name" value="BLR4935 PROTEIN"/>
    <property type="match status" value="1"/>
</dbReference>
<evidence type="ECO:0000313" key="3">
    <source>
        <dbReference type="EMBL" id="AEI07765.1"/>
    </source>
</evidence>
<evidence type="ECO:0000256" key="1">
    <source>
        <dbReference type="ARBA" id="ARBA00007613"/>
    </source>
</evidence>
<dbReference type="Pfam" id="PF02321">
    <property type="entry name" value="OEP"/>
    <property type="match status" value="1"/>
</dbReference>
<dbReference type="HOGENOM" id="CLU_635905_0_0_5"/>
<dbReference type="GO" id="GO:0015562">
    <property type="term" value="F:efflux transmembrane transporter activity"/>
    <property type="evidence" value="ECO:0007669"/>
    <property type="project" value="InterPro"/>
</dbReference>
<name>F8BZH6_AFIC5</name>
<dbReference type="PATRIC" id="fig|504832.7.peg.3248"/>
<gene>
    <name evidence="3" type="ordered locus">OCA5_c30810</name>
</gene>
<dbReference type="PANTHER" id="PTHR30203">
    <property type="entry name" value="OUTER MEMBRANE CATION EFFLUX PROTEIN"/>
    <property type="match status" value="1"/>
</dbReference>
<evidence type="ECO:0008006" key="5">
    <source>
        <dbReference type="Google" id="ProtNLM"/>
    </source>
</evidence>
<dbReference type="Proteomes" id="UP000007730">
    <property type="component" value="Chromosome"/>
</dbReference>
<reference evidence="3 4" key="1">
    <citation type="journal article" date="2011" name="J. Bacteriol.">
        <title>Complete genome sequences of the chemolithoautotrophic Oligotropha carboxidovorans strains OM4 and OM5.</title>
        <authorList>
            <person name="Volland S."/>
            <person name="Rachinger M."/>
            <person name="Strittmatter A."/>
            <person name="Daniel R."/>
            <person name="Gottschalk G."/>
            <person name="Meyer O."/>
        </authorList>
    </citation>
    <scope>NUCLEOTIDE SEQUENCE [LARGE SCALE GENOMIC DNA]</scope>
    <source>
        <strain evidence="4">ATCC 49405 / DSM 1227 / KCTC 32145 / OM5</strain>
    </source>
</reference>
<dbReference type="OrthoDB" id="180990at2"/>
<dbReference type="Gene3D" id="1.20.1600.10">
    <property type="entry name" value="Outer membrane efflux proteins (OEP)"/>
    <property type="match status" value="1"/>
</dbReference>
<dbReference type="AlphaFoldDB" id="F8BZH6"/>
<dbReference type="STRING" id="504832.OCA5_c30810"/>
<dbReference type="SUPFAM" id="SSF56954">
    <property type="entry name" value="Outer membrane efflux proteins (OEP)"/>
    <property type="match status" value="1"/>
</dbReference>
<feature type="signal peptide" evidence="2">
    <location>
        <begin position="1"/>
        <end position="22"/>
    </location>
</feature>
<keyword evidence="2" id="KW-0732">Signal</keyword>
<feature type="chain" id="PRO_5003367809" description="Outer membrane efflux protein" evidence="2">
    <location>
        <begin position="23"/>
        <end position="424"/>
    </location>
</feature>
<protein>
    <recommendedName>
        <fullName evidence="5">Outer membrane efflux protein</fullName>
    </recommendedName>
</protein>
<evidence type="ECO:0000313" key="4">
    <source>
        <dbReference type="Proteomes" id="UP000007730"/>
    </source>
</evidence>
<dbReference type="EMBL" id="CP002826">
    <property type="protein sequence ID" value="AEI07765.1"/>
    <property type="molecule type" value="Genomic_DNA"/>
</dbReference>
<dbReference type="InterPro" id="IPR003423">
    <property type="entry name" value="OMP_efflux"/>
</dbReference>
<organism evidence="3 4">
    <name type="scientific">Afipia carboxidovorans (strain ATCC 49405 / DSM 1227 / KCTC 32145 / OM5)</name>
    <name type="common">Oligotropha carboxidovorans</name>
    <dbReference type="NCBI Taxonomy" id="504832"/>
    <lineage>
        <taxon>Bacteria</taxon>
        <taxon>Pseudomonadati</taxon>
        <taxon>Pseudomonadota</taxon>
        <taxon>Alphaproteobacteria</taxon>
        <taxon>Hyphomicrobiales</taxon>
        <taxon>Nitrobacteraceae</taxon>
        <taxon>Afipia</taxon>
    </lineage>
</organism>